<accession>A0ACC0UCM2</accession>
<dbReference type="EMBL" id="JAGFNK010000078">
    <property type="protein sequence ID" value="KAI9508857.1"/>
    <property type="molecule type" value="Genomic_DNA"/>
</dbReference>
<reference evidence="1" key="1">
    <citation type="submission" date="2021-03" db="EMBL/GenBank/DDBJ databases">
        <title>Evolutionary priming and transition to the ectomycorrhizal habit in an iconic lineage of mushroom-forming fungi: is preadaptation a requirement?</title>
        <authorList>
            <consortium name="DOE Joint Genome Institute"/>
            <person name="Looney B.P."/>
            <person name="Miyauchi S."/>
            <person name="Morin E."/>
            <person name="Drula E."/>
            <person name="Courty P.E."/>
            <person name="Chicoki N."/>
            <person name="Fauchery L."/>
            <person name="Kohler A."/>
            <person name="Kuo A."/>
            <person name="LaButti K."/>
            <person name="Pangilinan J."/>
            <person name="Lipzen A."/>
            <person name="Riley R."/>
            <person name="Andreopoulos W."/>
            <person name="He G."/>
            <person name="Johnson J."/>
            <person name="Barry K.W."/>
            <person name="Grigoriev I.V."/>
            <person name="Nagy L."/>
            <person name="Hibbett D."/>
            <person name="Henrissat B."/>
            <person name="Matheny P.B."/>
            <person name="Labbe J."/>
            <person name="Martin A.F."/>
        </authorList>
    </citation>
    <scope>NUCLEOTIDE SEQUENCE</scope>
    <source>
        <strain evidence="1">BPL698</strain>
    </source>
</reference>
<evidence type="ECO:0000313" key="2">
    <source>
        <dbReference type="Proteomes" id="UP001207468"/>
    </source>
</evidence>
<keyword evidence="2" id="KW-1185">Reference proteome</keyword>
<comment type="caution">
    <text evidence="1">The sequence shown here is derived from an EMBL/GenBank/DDBJ whole genome shotgun (WGS) entry which is preliminary data.</text>
</comment>
<dbReference type="Proteomes" id="UP001207468">
    <property type="component" value="Unassembled WGS sequence"/>
</dbReference>
<proteinExistence type="predicted"/>
<gene>
    <name evidence="1" type="ORF">F5148DRAFT_840577</name>
</gene>
<organism evidence="1 2">
    <name type="scientific">Russula earlei</name>
    <dbReference type="NCBI Taxonomy" id="71964"/>
    <lineage>
        <taxon>Eukaryota</taxon>
        <taxon>Fungi</taxon>
        <taxon>Dikarya</taxon>
        <taxon>Basidiomycota</taxon>
        <taxon>Agaricomycotina</taxon>
        <taxon>Agaricomycetes</taxon>
        <taxon>Russulales</taxon>
        <taxon>Russulaceae</taxon>
        <taxon>Russula</taxon>
    </lineage>
</organism>
<evidence type="ECO:0000313" key="1">
    <source>
        <dbReference type="EMBL" id="KAI9508857.1"/>
    </source>
</evidence>
<name>A0ACC0UCM2_9AGAM</name>
<protein>
    <submittedName>
        <fullName evidence="1">Uncharacterized protein</fullName>
    </submittedName>
</protein>
<sequence length="421" mass="45715">MFRAYSLPSSHEHPSLAPPPSSVSSPSVQMPNVFVHPPEDEAMPWCAFDANQESVSSEMAFTTPEMGHLQSKLDDWSHTVHPTADHAPVFHRSQAGSAIVMPRRGSSQSSLLRNPNPLGLASIPESPKRAKESDDDDIVEVMKVRRGEGMPDVGYAHGSVRTLGRSKTLRSRAAHALRSIKNVGKAPRRPTLDQVFPAKENGNAAKIMAPAPTQVPPTADKRRPKALPTSNQSSMPRLKKRVSQPLSNLFGLGASEAAANSSDTIGAGVSSSHSGGFRTLPYSRSASASTPTLQLLSAEPTRPTSPSFSIRGTRHKFSFVNLQTIFSGNTTSASDLASEPQQESTNIEVEEPAPPHKMQTPVDDGWDSGEDYDSPRRHADPWTMPRHRDESSHPSQGTSFDMRLNSLHFDSFSFDADAFEI</sequence>